<evidence type="ECO:0000313" key="2">
    <source>
        <dbReference type="Proteomes" id="UP000053097"/>
    </source>
</evidence>
<gene>
    <name evidence="1" type="ORF">X777_03227</name>
</gene>
<accession>A0A026VV45</accession>
<name>A0A026VV45_OOCBI</name>
<protein>
    <submittedName>
        <fullName evidence="1">Uncharacterized protein</fullName>
    </submittedName>
</protein>
<reference evidence="1 2" key="1">
    <citation type="journal article" date="2014" name="Curr. Biol.">
        <title>The genome of the clonal raider ant Cerapachys biroi.</title>
        <authorList>
            <person name="Oxley P.R."/>
            <person name="Ji L."/>
            <person name="Fetter-Pruneda I."/>
            <person name="McKenzie S.K."/>
            <person name="Li C."/>
            <person name="Hu H."/>
            <person name="Zhang G."/>
            <person name="Kronauer D.J."/>
        </authorList>
    </citation>
    <scope>NUCLEOTIDE SEQUENCE [LARGE SCALE GENOMIC DNA]</scope>
</reference>
<dbReference type="EMBL" id="KK108514">
    <property type="protein sequence ID" value="EZA46694.1"/>
    <property type="molecule type" value="Genomic_DNA"/>
</dbReference>
<evidence type="ECO:0000313" key="1">
    <source>
        <dbReference type="EMBL" id="EZA46694.1"/>
    </source>
</evidence>
<proteinExistence type="predicted"/>
<organism evidence="1 2">
    <name type="scientific">Ooceraea biroi</name>
    <name type="common">Clonal raider ant</name>
    <name type="synonym">Cerapachys biroi</name>
    <dbReference type="NCBI Taxonomy" id="2015173"/>
    <lineage>
        <taxon>Eukaryota</taxon>
        <taxon>Metazoa</taxon>
        <taxon>Ecdysozoa</taxon>
        <taxon>Arthropoda</taxon>
        <taxon>Hexapoda</taxon>
        <taxon>Insecta</taxon>
        <taxon>Pterygota</taxon>
        <taxon>Neoptera</taxon>
        <taxon>Endopterygota</taxon>
        <taxon>Hymenoptera</taxon>
        <taxon>Apocrita</taxon>
        <taxon>Aculeata</taxon>
        <taxon>Formicoidea</taxon>
        <taxon>Formicidae</taxon>
        <taxon>Dorylinae</taxon>
        <taxon>Ooceraea</taxon>
    </lineage>
</organism>
<sequence>MTQYMNNQDGHNSDFPSLFRSHSPRLQQYFTLHPVILTSMFQAVPVDNGTCWNMFIGCVAVVEYLLLLPRVVRPVGQRQMGGRGGPSNYYAITHKPIDLDWTPGGVLRDRGPAPTCYKTLENSRVLEIERKSHDSGTIL</sequence>
<keyword evidence="2" id="KW-1185">Reference proteome</keyword>
<dbReference type="AlphaFoldDB" id="A0A026VV45"/>
<dbReference type="Proteomes" id="UP000053097">
    <property type="component" value="Unassembled WGS sequence"/>
</dbReference>